<name>A0A813Z690_9BILA</name>
<dbReference type="EMBL" id="CAJNON010000060">
    <property type="protein sequence ID" value="CAF0894005.1"/>
    <property type="molecule type" value="Genomic_DNA"/>
</dbReference>
<sequence>MEQIVKCRLYIFNWFLSILALSAYQAAYALETKLNHNSEFLFGLGIVYHHYGVDNHAIRAYQQVLYLDSQFIRRSDVHLRLGLIYKQLSDYSSSLKYFQRALNDSTSTCSLTRSELSYLIGFVYEQQGHLSEAENLYEKLLQPQDIVPAKLEGKILRQLGWLYFYGPISNNFNTENLNVGCLFSFLQR</sequence>
<dbReference type="SUPFAM" id="SSF48452">
    <property type="entry name" value="TPR-like"/>
    <property type="match status" value="1"/>
</dbReference>
<dbReference type="GO" id="GO:0010468">
    <property type="term" value="P:regulation of gene expression"/>
    <property type="evidence" value="ECO:0007669"/>
    <property type="project" value="TreeGrafter"/>
</dbReference>
<dbReference type="InterPro" id="IPR019734">
    <property type="entry name" value="TPR_rpt"/>
</dbReference>
<dbReference type="Proteomes" id="UP000663891">
    <property type="component" value="Unassembled WGS sequence"/>
</dbReference>
<comment type="subcellular location">
    <subcellularLocation>
        <location evidence="1">Nucleus</location>
    </subcellularLocation>
</comment>
<evidence type="ECO:0000256" key="2">
    <source>
        <dbReference type="ARBA" id="ARBA00023242"/>
    </source>
</evidence>
<keyword evidence="2" id="KW-0539">Nucleus</keyword>
<accession>A0A813Z690</accession>
<dbReference type="Pfam" id="PF13424">
    <property type="entry name" value="TPR_12"/>
    <property type="match status" value="1"/>
</dbReference>
<reference evidence="6" key="1">
    <citation type="submission" date="2021-02" db="EMBL/GenBank/DDBJ databases">
        <authorList>
            <person name="Nowell W R."/>
        </authorList>
    </citation>
    <scope>NUCLEOTIDE SEQUENCE</scope>
</reference>
<feature type="repeat" description="TPR" evidence="4">
    <location>
        <begin position="75"/>
        <end position="108"/>
    </location>
</feature>
<dbReference type="Gene3D" id="1.25.40.10">
    <property type="entry name" value="Tetratricopeptide repeat domain"/>
    <property type="match status" value="1"/>
</dbReference>
<evidence type="ECO:0000256" key="3">
    <source>
        <dbReference type="ARBA" id="ARBA00034483"/>
    </source>
</evidence>
<evidence type="ECO:0000313" key="6">
    <source>
        <dbReference type="EMBL" id="CAF0894005.1"/>
    </source>
</evidence>
<keyword evidence="4" id="KW-0802">TPR repeat</keyword>
<dbReference type="PANTHER" id="PTHR14017:SF1">
    <property type="entry name" value="LD02225P"/>
    <property type="match status" value="1"/>
</dbReference>
<feature type="chain" id="PRO_5032406277" description="Tetratricopeptide repeat protein" evidence="5">
    <location>
        <begin position="30"/>
        <end position="188"/>
    </location>
</feature>
<dbReference type="AlphaFoldDB" id="A0A813Z690"/>
<feature type="signal peptide" evidence="5">
    <location>
        <begin position="1"/>
        <end position="29"/>
    </location>
</feature>
<protein>
    <recommendedName>
        <fullName evidence="8">Tetratricopeptide repeat protein</fullName>
    </recommendedName>
</protein>
<dbReference type="GO" id="GO:0031490">
    <property type="term" value="F:chromatin DNA binding"/>
    <property type="evidence" value="ECO:0007669"/>
    <property type="project" value="TreeGrafter"/>
</dbReference>
<evidence type="ECO:0000256" key="5">
    <source>
        <dbReference type="SAM" id="SignalP"/>
    </source>
</evidence>
<dbReference type="OrthoDB" id="418911at2759"/>
<proteinExistence type="inferred from homology"/>
<comment type="similarity">
    <text evidence="3">Belongs to the UTX family.</text>
</comment>
<organism evidence="6 7">
    <name type="scientific">Adineta steineri</name>
    <dbReference type="NCBI Taxonomy" id="433720"/>
    <lineage>
        <taxon>Eukaryota</taxon>
        <taxon>Metazoa</taxon>
        <taxon>Spiralia</taxon>
        <taxon>Gnathifera</taxon>
        <taxon>Rotifera</taxon>
        <taxon>Eurotatoria</taxon>
        <taxon>Bdelloidea</taxon>
        <taxon>Adinetida</taxon>
        <taxon>Adinetidae</taxon>
        <taxon>Adineta</taxon>
    </lineage>
</organism>
<evidence type="ECO:0008006" key="8">
    <source>
        <dbReference type="Google" id="ProtNLM"/>
    </source>
</evidence>
<dbReference type="GO" id="GO:0044666">
    <property type="term" value="C:MLL3/4 complex"/>
    <property type="evidence" value="ECO:0007669"/>
    <property type="project" value="TreeGrafter"/>
</dbReference>
<comment type="caution">
    <text evidence="6">The sequence shown here is derived from an EMBL/GenBank/DDBJ whole genome shotgun (WGS) entry which is preliminary data.</text>
</comment>
<dbReference type="InterPro" id="IPR011990">
    <property type="entry name" value="TPR-like_helical_dom_sf"/>
</dbReference>
<gene>
    <name evidence="6" type="ORF">VCS650_LOCUS8935</name>
</gene>
<dbReference type="InterPro" id="IPR051630">
    <property type="entry name" value="Corepressor-Demethylase"/>
</dbReference>
<dbReference type="GO" id="GO:0000978">
    <property type="term" value="F:RNA polymerase II cis-regulatory region sequence-specific DNA binding"/>
    <property type="evidence" value="ECO:0007669"/>
    <property type="project" value="TreeGrafter"/>
</dbReference>
<evidence type="ECO:0000256" key="1">
    <source>
        <dbReference type="ARBA" id="ARBA00004123"/>
    </source>
</evidence>
<dbReference type="PROSITE" id="PS50005">
    <property type="entry name" value="TPR"/>
    <property type="match status" value="1"/>
</dbReference>
<evidence type="ECO:0000313" key="7">
    <source>
        <dbReference type="Proteomes" id="UP000663891"/>
    </source>
</evidence>
<keyword evidence="5" id="KW-0732">Signal</keyword>
<evidence type="ECO:0000256" key="4">
    <source>
        <dbReference type="PROSITE-ProRule" id="PRU00339"/>
    </source>
</evidence>
<dbReference type="PANTHER" id="PTHR14017">
    <property type="entry name" value="LYSINE-SPECIFIC DEMETHYLASE"/>
    <property type="match status" value="1"/>
</dbReference>
<dbReference type="SMART" id="SM00028">
    <property type="entry name" value="TPR"/>
    <property type="match status" value="3"/>
</dbReference>